<dbReference type="AlphaFoldDB" id="A0A170RV03"/>
<reference evidence="1 2" key="1">
    <citation type="journal article" date="2016" name="Genome Announc.">
        <title>Complete Genome Sequence of Thiostrepton-Producing Streptomyces laurentii ATCC 31255.</title>
        <authorList>
            <person name="Doi K."/>
            <person name="Fujino Y."/>
            <person name="Nagayoshi Y."/>
            <person name="Ohshima T."/>
            <person name="Ogata S."/>
        </authorList>
    </citation>
    <scope>NUCLEOTIDE SEQUENCE [LARGE SCALE GENOMIC DNA]</scope>
    <source>
        <strain evidence="1 2">ATCC 31255</strain>
    </source>
</reference>
<protein>
    <submittedName>
        <fullName evidence="1">Acyl-CoA thioesterase II</fullName>
    </submittedName>
</protein>
<evidence type="ECO:0000313" key="1">
    <source>
        <dbReference type="EMBL" id="BAU81072.1"/>
    </source>
</evidence>
<dbReference type="KEGG" id="slau:SLA_0117"/>
<gene>
    <name evidence="1" type="ORF">SLA_0117</name>
</gene>
<dbReference type="Proteomes" id="UP000217676">
    <property type="component" value="Chromosome"/>
</dbReference>
<organism evidence="1 2">
    <name type="scientific">Streptomyces laurentii</name>
    <dbReference type="NCBI Taxonomy" id="39478"/>
    <lineage>
        <taxon>Bacteria</taxon>
        <taxon>Bacillati</taxon>
        <taxon>Actinomycetota</taxon>
        <taxon>Actinomycetes</taxon>
        <taxon>Kitasatosporales</taxon>
        <taxon>Streptomycetaceae</taxon>
        <taxon>Streptomyces</taxon>
    </lineage>
</organism>
<accession>A0A170RV03</accession>
<name>A0A170RV03_STRLU</name>
<keyword evidence="2" id="KW-1185">Reference proteome</keyword>
<dbReference type="EMBL" id="AP017424">
    <property type="protein sequence ID" value="BAU81072.1"/>
    <property type="molecule type" value="Genomic_DNA"/>
</dbReference>
<evidence type="ECO:0000313" key="2">
    <source>
        <dbReference type="Proteomes" id="UP000217676"/>
    </source>
</evidence>
<proteinExistence type="predicted"/>
<sequence length="145" mass="15287">MRAAGPEAAPRRDGKALRMGIQPWSSVKYQDNREAPSTRVSVVMDPVPAGRLLIVEHLSGYAAIGQDDVVDEIWASDGGTQQVQLPVHFASRPLNYGGGLGVARNHQFGSPVRLYVAGGAVITVSVDANTAGFVLAKVVGQLVDP</sequence>